<protein>
    <submittedName>
        <fullName evidence="1">GrpB protein</fullName>
    </submittedName>
</protein>
<reference evidence="2" key="1">
    <citation type="submission" date="2016-10" db="EMBL/GenBank/DDBJ databases">
        <authorList>
            <person name="Varghese N."/>
            <person name="Submissions S."/>
        </authorList>
    </citation>
    <scope>NUCLEOTIDE SEQUENCE [LARGE SCALE GENOMIC DNA]</scope>
    <source>
        <strain evidence="2">CGMCC 1.10784</strain>
    </source>
</reference>
<sequence length="159" mass="18276">MLSIQSVLVGQTCIIEHIGSTSVQGLSAKPIIDIALGVEELAQADAFIEPLMRLGYEYVPKADFPNRRFFRKGEWRNGTHHLHVYEAGSEEWQNQLLFRDYLKAHPHTLSEYDKLKRELALLHPDDGSPIRGGRAVLFNPFFNWRGKLFHNLVSFVIYL</sequence>
<proteinExistence type="predicted"/>
<dbReference type="RefSeq" id="WP_245772944.1">
    <property type="nucleotide sequence ID" value="NZ_FOMT01000001.1"/>
</dbReference>
<name>A0A1I1VJY6_9BACL</name>
<organism evidence="1 2">
    <name type="scientific">Paenibacillus catalpae</name>
    <dbReference type="NCBI Taxonomy" id="1045775"/>
    <lineage>
        <taxon>Bacteria</taxon>
        <taxon>Bacillati</taxon>
        <taxon>Bacillota</taxon>
        <taxon>Bacilli</taxon>
        <taxon>Bacillales</taxon>
        <taxon>Paenibacillaceae</taxon>
        <taxon>Paenibacillus</taxon>
    </lineage>
</organism>
<dbReference type="InterPro" id="IPR007344">
    <property type="entry name" value="GrpB/CoaE"/>
</dbReference>
<dbReference type="EMBL" id="FOMT01000001">
    <property type="protein sequence ID" value="SFD83179.1"/>
    <property type="molecule type" value="Genomic_DNA"/>
</dbReference>
<evidence type="ECO:0000313" key="1">
    <source>
        <dbReference type="EMBL" id="SFD83179.1"/>
    </source>
</evidence>
<keyword evidence="2" id="KW-1185">Reference proteome</keyword>
<accession>A0A1I1VJY6</accession>
<dbReference type="Proteomes" id="UP000198855">
    <property type="component" value="Unassembled WGS sequence"/>
</dbReference>
<dbReference type="Pfam" id="PF04229">
    <property type="entry name" value="GrpB"/>
    <property type="match status" value="1"/>
</dbReference>
<dbReference type="AlphaFoldDB" id="A0A1I1VJY6"/>
<dbReference type="PANTHER" id="PTHR34822">
    <property type="entry name" value="GRPB DOMAIN PROTEIN (AFU_ORTHOLOGUE AFUA_1G01530)"/>
    <property type="match status" value="1"/>
</dbReference>
<dbReference type="SUPFAM" id="SSF81301">
    <property type="entry name" value="Nucleotidyltransferase"/>
    <property type="match status" value="1"/>
</dbReference>
<evidence type="ECO:0000313" key="2">
    <source>
        <dbReference type="Proteomes" id="UP000198855"/>
    </source>
</evidence>
<gene>
    <name evidence="1" type="ORF">SAMN05216378_1634</name>
</gene>
<dbReference type="InterPro" id="IPR043519">
    <property type="entry name" value="NT_sf"/>
</dbReference>
<dbReference type="STRING" id="1045775.SAMN05216378_1634"/>
<dbReference type="Gene3D" id="3.30.460.10">
    <property type="entry name" value="Beta Polymerase, domain 2"/>
    <property type="match status" value="1"/>
</dbReference>
<dbReference type="PANTHER" id="PTHR34822:SF1">
    <property type="entry name" value="GRPB FAMILY PROTEIN"/>
    <property type="match status" value="1"/>
</dbReference>